<gene>
    <name evidence="1" type="ORF">DPEC_G00280520</name>
</gene>
<protein>
    <submittedName>
        <fullName evidence="1">Uncharacterized protein</fullName>
    </submittedName>
</protein>
<reference evidence="1" key="1">
    <citation type="submission" date="2021-05" db="EMBL/GenBank/DDBJ databases">
        <authorList>
            <person name="Pan Q."/>
            <person name="Jouanno E."/>
            <person name="Zahm M."/>
            <person name="Klopp C."/>
            <person name="Cabau C."/>
            <person name="Louis A."/>
            <person name="Berthelot C."/>
            <person name="Parey E."/>
            <person name="Roest Crollius H."/>
            <person name="Montfort J."/>
            <person name="Robinson-Rechavi M."/>
            <person name="Bouchez O."/>
            <person name="Lampietro C."/>
            <person name="Lopez Roques C."/>
            <person name="Donnadieu C."/>
            <person name="Postlethwait J."/>
            <person name="Bobe J."/>
            <person name="Dillon D."/>
            <person name="Chandos A."/>
            <person name="von Hippel F."/>
            <person name="Guiguen Y."/>
        </authorList>
    </citation>
    <scope>NUCLEOTIDE SEQUENCE</scope>
    <source>
        <strain evidence="1">YG-Jan2019</strain>
    </source>
</reference>
<evidence type="ECO:0000313" key="2">
    <source>
        <dbReference type="Proteomes" id="UP001157502"/>
    </source>
</evidence>
<evidence type="ECO:0000313" key="1">
    <source>
        <dbReference type="EMBL" id="KAJ7992615.1"/>
    </source>
</evidence>
<proteinExistence type="predicted"/>
<sequence>MAAQPDAESLESRINKATNPLNKDPDWDSIQAFCDQLNYDLEGPQFATRLLAHKIQSPQEWEAMQALMVLETCMKSCGKRFHSEVGKFRFLNELIKVVSPKYLGTRAPEPVKRKVLELIYSWTLGLPNEMKIAEAYQMLKKQGIVKQDPVLSADKILTLPPPRPKNDIFEDEEKSKTLAQLLNSTIPEDLKAANKLIKEMVEEDQKRAEKVSKRVNAIKEVNESVCLLTQLLENCQTATNPQSNAELIQDLYQRCEKMRPTLFRLASDTEDNDDALAEILQANDSLTQVINLYRQQVKGEEVNGNNTHKHTGRSTALLDLSGLDSSQAPPSYPEFPTLTDSLKAPSQDYSISLLDDELMSLGLNEGTHVFNPASHLGDSTAWDSFQSSDSVDVPAAPTVQRNPDLSHDSQPLHGAASGASALDELNQLGRTLLQQSLPPEGLQVKWDKPQFKPSLRDLQNKLEANPSPLQAFSPEHPGVLPNSQPSKGASSLHTSHVKAAIAPVEITLADVFVQLDSVKTSSQLPVTVFDGHSLRVLFHFARESPPSRPDVLVVIISMLSSAPVPVCDILFQASVAEMMKVKLQPASGTSLPAYNPILPPAAITQILLLANPHKEKVKLRYKLTFTLGEEDHEESGVLEQFPPLDTWGNL</sequence>
<name>A0ACC2FN14_DALPE</name>
<keyword evidence="2" id="KW-1185">Reference proteome</keyword>
<comment type="caution">
    <text evidence="1">The sequence shown here is derived from an EMBL/GenBank/DDBJ whole genome shotgun (WGS) entry which is preliminary data.</text>
</comment>
<organism evidence="1 2">
    <name type="scientific">Dallia pectoralis</name>
    <name type="common">Alaska blackfish</name>
    <dbReference type="NCBI Taxonomy" id="75939"/>
    <lineage>
        <taxon>Eukaryota</taxon>
        <taxon>Metazoa</taxon>
        <taxon>Chordata</taxon>
        <taxon>Craniata</taxon>
        <taxon>Vertebrata</taxon>
        <taxon>Euteleostomi</taxon>
        <taxon>Actinopterygii</taxon>
        <taxon>Neopterygii</taxon>
        <taxon>Teleostei</taxon>
        <taxon>Protacanthopterygii</taxon>
        <taxon>Esociformes</taxon>
        <taxon>Umbridae</taxon>
        <taxon>Dallia</taxon>
    </lineage>
</organism>
<dbReference type="EMBL" id="CM055752">
    <property type="protein sequence ID" value="KAJ7992615.1"/>
    <property type="molecule type" value="Genomic_DNA"/>
</dbReference>
<dbReference type="Proteomes" id="UP001157502">
    <property type="component" value="Chromosome 25"/>
</dbReference>
<accession>A0ACC2FN14</accession>